<dbReference type="InterPro" id="IPR019189">
    <property type="entry name" value="Ribosomal_mL41"/>
</dbReference>
<dbReference type="AlphaFoldDB" id="A0A8B7NHK4"/>
<dbReference type="GO" id="GO:0005762">
    <property type="term" value="C:mitochondrial large ribosomal subunit"/>
    <property type="evidence" value="ECO:0007669"/>
    <property type="project" value="InterPro"/>
</dbReference>
<evidence type="ECO:0000256" key="7">
    <source>
        <dbReference type="SAM" id="MobiDB-lite"/>
    </source>
</evidence>
<keyword evidence="3" id="KW-0809">Transit peptide</keyword>
<dbReference type="CTD" id="64975"/>
<organism evidence="8 9">
    <name type="scientific">Hyalella azteca</name>
    <name type="common">Amphipod</name>
    <dbReference type="NCBI Taxonomy" id="294128"/>
    <lineage>
        <taxon>Eukaryota</taxon>
        <taxon>Metazoa</taxon>
        <taxon>Ecdysozoa</taxon>
        <taxon>Arthropoda</taxon>
        <taxon>Crustacea</taxon>
        <taxon>Multicrustacea</taxon>
        <taxon>Malacostraca</taxon>
        <taxon>Eumalacostraca</taxon>
        <taxon>Peracarida</taxon>
        <taxon>Amphipoda</taxon>
        <taxon>Senticaudata</taxon>
        <taxon>Talitrida</taxon>
        <taxon>Talitroidea</taxon>
        <taxon>Hyalellidae</taxon>
        <taxon>Hyalella</taxon>
    </lineage>
</organism>
<dbReference type="RefSeq" id="XP_018013113.1">
    <property type="nucleotide sequence ID" value="XM_018157624.2"/>
</dbReference>
<evidence type="ECO:0000256" key="6">
    <source>
        <dbReference type="ARBA" id="ARBA00023274"/>
    </source>
</evidence>
<feature type="region of interest" description="Disordered" evidence="7">
    <location>
        <begin position="172"/>
        <end position="196"/>
    </location>
</feature>
<reference evidence="9" key="1">
    <citation type="submission" date="2025-08" db="UniProtKB">
        <authorList>
            <consortium name="RefSeq"/>
        </authorList>
    </citation>
    <scope>IDENTIFICATION</scope>
    <source>
        <tissue evidence="9">Whole organism</tissue>
    </source>
</reference>
<gene>
    <name evidence="9" type="primary">LOC108670167</name>
</gene>
<dbReference type="GO" id="GO:0006412">
    <property type="term" value="P:translation"/>
    <property type="evidence" value="ECO:0007669"/>
    <property type="project" value="TreeGrafter"/>
</dbReference>
<evidence type="ECO:0000256" key="1">
    <source>
        <dbReference type="ARBA" id="ARBA00004173"/>
    </source>
</evidence>
<keyword evidence="6" id="KW-0687">Ribonucleoprotein</keyword>
<dbReference type="GO" id="GO:0003735">
    <property type="term" value="F:structural constituent of ribosome"/>
    <property type="evidence" value="ECO:0007669"/>
    <property type="project" value="InterPro"/>
</dbReference>
<dbReference type="OrthoDB" id="408933at2759"/>
<dbReference type="Pfam" id="PF09809">
    <property type="entry name" value="MRP-L27"/>
    <property type="match status" value="1"/>
</dbReference>
<keyword evidence="4 9" id="KW-0689">Ribosomal protein</keyword>
<dbReference type="PANTHER" id="PTHR21338:SF0">
    <property type="entry name" value="LARGE RIBOSOMAL SUBUNIT PROTEIN ML41"/>
    <property type="match status" value="1"/>
</dbReference>
<keyword evidence="8" id="KW-1185">Reference proteome</keyword>
<evidence type="ECO:0000256" key="3">
    <source>
        <dbReference type="ARBA" id="ARBA00022946"/>
    </source>
</evidence>
<evidence type="ECO:0000313" key="8">
    <source>
        <dbReference type="Proteomes" id="UP000694843"/>
    </source>
</evidence>
<evidence type="ECO:0000256" key="5">
    <source>
        <dbReference type="ARBA" id="ARBA00023128"/>
    </source>
</evidence>
<dbReference type="Proteomes" id="UP000694843">
    <property type="component" value="Unplaced"/>
</dbReference>
<keyword evidence="5" id="KW-0496">Mitochondrion</keyword>
<dbReference type="GeneID" id="108670167"/>
<comment type="subcellular location">
    <subcellularLocation>
        <location evidence="1">Mitochondrion</location>
    </subcellularLocation>
</comment>
<evidence type="ECO:0000313" key="9">
    <source>
        <dbReference type="RefSeq" id="XP_018013113.1"/>
    </source>
</evidence>
<protein>
    <submittedName>
        <fullName evidence="9">39S ribosomal protein L41, mitochondrial</fullName>
    </submittedName>
</protein>
<proteinExistence type="inferred from homology"/>
<name>A0A8B7NHK4_HYAAZ</name>
<accession>A0A8B7NHK4</accession>
<evidence type="ECO:0000256" key="4">
    <source>
        <dbReference type="ARBA" id="ARBA00022980"/>
    </source>
</evidence>
<comment type="similarity">
    <text evidence="2">Belongs to the mitochondrion-specific ribosomal protein mL41 family.</text>
</comment>
<sequence>MFCGQAARRFSTSASARARRCFKKFNLYEKRATPELQQNLKEGKYPEFEKRFSRGVREPFLPVGGQEFVPNEKPAKERYEFEPFPAHWDVSPNISRNQVLVRKTMWHPRDVEPYEKEFIPEMIPDLIVPDLEGFKLKPYVSYRVPDIEQPEFTAQDLFHAVYTEKIVQDFKEGNLNEDGSSKEPSPAEQLTRDEAKIKVQQTGSDYVW</sequence>
<dbReference type="KEGG" id="hazt:108670167"/>
<evidence type="ECO:0000256" key="2">
    <source>
        <dbReference type="ARBA" id="ARBA00010152"/>
    </source>
</evidence>
<dbReference type="PANTHER" id="PTHR21338">
    <property type="entry name" value="MITOCHONDRIAL RIBOSOMAL PROTEIN L41"/>
    <property type="match status" value="1"/>
</dbReference>